<dbReference type="SUPFAM" id="SSF53335">
    <property type="entry name" value="S-adenosyl-L-methionine-dependent methyltransferases"/>
    <property type="match status" value="1"/>
</dbReference>
<reference evidence="2 3" key="1">
    <citation type="submission" date="2023-02" db="EMBL/GenBank/DDBJ databases">
        <title>Genome sequence of Sphingomonas naphthae.</title>
        <authorList>
            <person name="Kim S."/>
            <person name="Heo J."/>
            <person name="Kwon S.-W."/>
        </authorList>
    </citation>
    <scope>NUCLEOTIDE SEQUENCE [LARGE SCALE GENOMIC DNA]</scope>
    <source>
        <strain evidence="2 3">KACC 18716</strain>
    </source>
</reference>
<keyword evidence="2" id="KW-0489">Methyltransferase</keyword>
<sequence>MTPPNNDDPVQVQANVFGGFAEGAAEALLGLLGPSLSKGVVVDVACGAGLLAERIAAAGYDVRGGDLSSDMVNLARQRVPAGRFLRASIFNVDLPPARAIVAVGEVVNRQCEPRDEAALDRFVRRAHAALERGGILLFDAAAPGRAQSGARGFAEGPGWAAGTVSHEPGDETMTRTTTLFTASGDGWHRHEQEDRLSLWPREAVAEILQDAGFTVEAGNSYGRLALPPGLIRYTAQK</sequence>
<dbReference type="Pfam" id="PF13649">
    <property type="entry name" value="Methyltransf_25"/>
    <property type="match status" value="1"/>
</dbReference>
<dbReference type="CDD" id="cd02440">
    <property type="entry name" value="AdoMet_MTases"/>
    <property type="match status" value="1"/>
</dbReference>
<accession>A0ABY7TM07</accession>
<evidence type="ECO:0000313" key="3">
    <source>
        <dbReference type="Proteomes" id="UP001220395"/>
    </source>
</evidence>
<dbReference type="Proteomes" id="UP001220395">
    <property type="component" value="Chromosome"/>
</dbReference>
<dbReference type="GO" id="GO:0032259">
    <property type="term" value="P:methylation"/>
    <property type="evidence" value="ECO:0007669"/>
    <property type="project" value="UniProtKB-KW"/>
</dbReference>
<dbReference type="GO" id="GO:0008168">
    <property type="term" value="F:methyltransferase activity"/>
    <property type="evidence" value="ECO:0007669"/>
    <property type="project" value="UniProtKB-KW"/>
</dbReference>
<dbReference type="Gene3D" id="3.40.50.150">
    <property type="entry name" value="Vaccinia Virus protein VP39"/>
    <property type="match status" value="1"/>
</dbReference>
<feature type="domain" description="Methyltransferase" evidence="1">
    <location>
        <begin position="41"/>
        <end position="134"/>
    </location>
</feature>
<dbReference type="Gene3D" id="2.20.130.10">
    <property type="entry name" value="CAC2371-like domains"/>
    <property type="match status" value="1"/>
</dbReference>
<organism evidence="2 3">
    <name type="scientific">Sphingomonas naphthae</name>
    <dbReference type="NCBI Taxonomy" id="1813468"/>
    <lineage>
        <taxon>Bacteria</taxon>
        <taxon>Pseudomonadati</taxon>
        <taxon>Pseudomonadota</taxon>
        <taxon>Alphaproteobacteria</taxon>
        <taxon>Sphingomonadales</taxon>
        <taxon>Sphingomonadaceae</taxon>
        <taxon>Sphingomonas</taxon>
    </lineage>
</organism>
<evidence type="ECO:0000259" key="1">
    <source>
        <dbReference type="Pfam" id="PF13649"/>
    </source>
</evidence>
<dbReference type="EMBL" id="CP117411">
    <property type="protein sequence ID" value="WCT73980.1"/>
    <property type="molecule type" value="Genomic_DNA"/>
</dbReference>
<dbReference type="InterPro" id="IPR041698">
    <property type="entry name" value="Methyltransf_25"/>
</dbReference>
<gene>
    <name evidence="2" type="ORF">PQ455_01730</name>
</gene>
<dbReference type="InterPro" id="IPR029063">
    <property type="entry name" value="SAM-dependent_MTases_sf"/>
</dbReference>
<name>A0ABY7TM07_9SPHN</name>
<proteinExistence type="predicted"/>
<keyword evidence="2" id="KW-0808">Transferase</keyword>
<keyword evidence="3" id="KW-1185">Reference proteome</keyword>
<dbReference type="RefSeq" id="WP_273688657.1">
    <property type="nucleotide sequence ID" value="NZ_CP117411.1"/>
</dbReference>
<evidence type="ECO:0000313" key="2">
    <source>
        <dbReference type="EMBL" id="WCT73980.1"/>
    </source>
</evidence>
<protein>
    <submittedName>
        <fullName evidence="2">Class I SAM-dependent methyltransferase</fullName>
    </submittedName>
</protein>